<feature type="transmembrane region" description="Helical" evidence="1">
    <location>
        <begin position="39"/>
        <end position="62"/>
    </location>
</feature>
<evidence type="ECO:0000313" key="3">
    <source>
        <dbReference type="Proteomes" id="UP000641932"/>
    </source>
</evidence>
<accession>A0A918E1U3</accession>
<gene>
    <name evidence="2" type="ORF">GCM10012280_59260</name>
</gene>
<dbReference type="Proteomes" id="UP000641932">
    <property type="component" value="Unassembled WGS sequence"/>
</dbReference>
<organism evidence="2 3">
    <name type="scientific">Wenjunlia tyrosinilytica</name>
    <dbReference type="NCBI Taxonomy" id="1544741"/>
    <lineage>
        <taxon>Bacteria</taxon>
        <taxon>Bacillati</taxon>
        <taxon>Actinomycetota</taxon>
        <taxon>Actinomycetes</taxon>
        <taxon>Kitasatosporales</taxon>
        <taxon>Streptomycetaceae</taxon>
        <taxon>Wenjunlia</taxon>
    </lineage>
</organism>
<protein>
    <submittedName>
        <fullName evidence="2">Uncharacterized protein</fullName>
    </submittedName>
</protein>
<evidence type="ECO:0000313" key="2">
    <source>
        <dbReference type="EMBL" id="GGO97439.1"/>
    </source>
</evidence>
<proteinExistence type="predicted"/>
<keyword evidence="1" id="KW-0472">Membrane</keyword>
<comment type="caution">
    <text evidence="2">The sequence shown here is derived from an EMBL/GenBank/DDBJ whole genome shotgun (WGS) entry which is preliminary data.</text>
</comment>
<dbReference type="AlphaFoldDB" id="A0A918E1U3"/>
<evidence type="ECO:0000256" key="1">
    <source>
        <dbReference type="SAM" id="Phobius"/>
    </source>
</evidence>
<sequence>MTCDRLVCANCAGPVAEGRCAVCRASRARMQQQSGLQGLLGGLTPAMLIALLAALIAVALVVQHAHA</sequence>
<keyword evidence="1" id="KW-1133">Transmembrane helix</keyword>
<dbReference type="EMBL" id="BMMS01000033">
    <property type="protein sequence ID" value="GGO97439.1"/>
    <property type="molecule type" value="Genomic_DNA"/>
</dbReference>
<keyword evidence="3" id="KW-1185">Reference proteome</keyword>
<keyword evidence="1" id="KW-0812">Transmembrane</keyword>
<reference evidence="2" key="1">
    <citation type="journal article" date="2014" name="Int. J. Syst. Evol. Microbiol.">
        <title>Complete genome sequence of Corynebacterium casei LMG S-19264T (=DSM 44701T), isolated from a smear-ripened cheese.</title>
        <authorList>
            <consortium name="US DOE Joint Genome Institute (JGI-PGF)"/>
            <person name="Walter F."/>
            <person name="Albersmeier A."/>
            <person name="Kalinowski J."/>
            <person name="Ruckert C."/>
        </authorList>
    </citation>
    <scope>NUCLEOTIDE SEQUENCE</scope>
    <source>
        <strain evidence="2">CGMCC 4.7201</strain>
    </source>
</reference>
<name>A0A918E1U3_9ACTN</name>
<dbReference type="RefSeq" id="WP_189134899.1">
    <property type="nucleotide sequence ID" value="NZ_BMMS01000033.1"/>
</dbReference>
<reference evidence="2" key="2">
    <citation type="submission" date="2020-09" db="EMBL/GenBank/DDBJ databases">
        <authorList>
            <person name="Sun Q."/>
            <person name="Zhou Y."/>
        </authorList>
    </citation>
    <scope>NUCLEOTIDE SEQUENCE</scope>
    <source>
        <strain evidence="2">CGMCC 4.7201</strain>
    </source>
</reference>